<keyword evidence="2" id="KW-1185">Reference proteome</keyword>
<accession>A0A251V6Z8</accession>
<organism evidence="1 2">
    <name type="scientific">Helianthus annuus</name>
    <name type="common">Common sunflower</name>
    <dbReference type="NCBI Taxonomy" id="4232"/>
    <lineage>
        <taxon>Eukaryota</taxon>
        <taxon>Viridiplantae</taxon>
        <taxon>Streptophyta</taxon>
        <taxon>Embryophyta</taxon>
        <taxon>Tracheophyta</taxon>
        <taxon>Spermatophyta</taxon>
        <taxon>Magnoliopsida</taxon>
        <taxon>eudicotyledons</taxon>
        <taxon>Gunneridae</taxon>
        <taxon>Pentapetalae</taxon>
        <taxon>asterids</taxon>
        <taxon>campanulids</taxon>
        <taxon>Asterales</taxon>
        <taxon>Asteraceae</taxon>
        <taxon>Asteroideae</taxon>
        <taxon>Heliantheae alliance</taxon>
        <taxon>Heliantheae</taxon>
        <taxon>Helianthus</taxon>
    </lineage>
</organism>
<reference evidence="2" key="1">
    <citation type="journal article" date="2017" name="Nature">
        <title>The sunflower genome provides insights into oil metabolism, flowering and Asterid evolution.</title>
        <authorList>
            <person name="Badouin H."/>
            <person name="Gouzy J."/>
            <person name="Grassa C.J."/>
            <person name="Murat F."/>
            <person name="Staton S.E."/>
            <person name="Cottret L."/>
            <person name="Lelandais-Briere C."/>
            <person name="Owens G.L."/>
            <person name="Carrere S."/>
            <person name="Mayjonade B."/>
            <person name="Legrand L."/>
            <person name="Gill N."/>
            <person name="Kane N.C."/>
            <person name="Bowers J.E."/>
            <person name="Hubner S."/>
            <person name="Bellec A."/>
            <person name="Berard A."/>
            <person name="Berges H."/>
            <person name="Blanchet N."/>
            <person name="Boniface M.C."/>
            <person name="Brunel D."/>
            <person name="Catrice O."/>
            <person name="Chaidir N."/>
            <person name="Claudel C."/>
            <person name="Donnadieu C."/>
            <person name="Faraut T."/>
            <person name="Fievet G."/>
            <person name="Helmstetter N."/>
            <person name="King M."/>
            <person name="Knapp S.J."/>
            <person name="Lai Z."/>
            <person name="Le Paslier M.C."/>
            <person name="Lippi Y."/>
            <person name="Lorenzon L."/>
            <person name="Mandel J.R."/>
            <person name="Marage G."/>
            <person name="Marchand G."/>
            <person name="Marquand E."/>
            <person name="Bret-Mestries E."/>
            <person name="Morien E."/>
            <person name="Nambeesan S."/>
            <person name="Nguyen T."/>
            <person name="Pegot-Espagnet P."/>
            <person name="Pouilly N."/>
            <person name="Raftis F."/>
            <person name="Sallet E."/>
            <person name="Schiex T."/>
            <person name="Thomas J."/>
            <person name="Vandecasteele C."/>
            <person name="Vares D."/>
            <person name="Vear F."/>
            <person name="Vautrin S."/>
            <person name="Crespi M."/>
            <person name="Mangin B."/>
            <person name="Burke J.M."/>
            <person name="Salse J."/>
            <person name="Munos S."/>
            <person name="Vincourt P."/>
            <person name="Rieseberg L.H."/>
            <person name="Langlade N.B."/>
        </authorList>
    </citation>
    <scope>NUCLEOTIDE SEQUENCE [LARGE SCALE GENOMIC DNA]</scope>
    <source>
        <strain evidence="2">cv. SF193</strain>
    </source>
</reference>
<dbReference type="EMBL" id="CM007892">
    <property type="protein sequence ID" value="OTG31204.1"/>
    <property type="molecule type" value="Genomic_DNA"/>
</dbReference>
<name>A0A251V6Z8_HELAN</name>
<evidence type="ECO:0000313" key="2">
    <source>
        <dbReference type="Proteomes" id="UP000215914"/>
    </source>
</evidence>
<sequence length="62" mass="7122">MPLQQMFRHWVSKLDYTSKPKVTNRSTTPSMTISWNLRILRLLWCSSSYVSGAADLKSNSSD</sequence>
<evidence type="ECO:0000313" key="1">
    <source>
        <dbReference type="EMBL" id="OTG31204.1"/>
    </source>
</evidence>
<dbReference type="AlphaFoldDB" id="A0A251V6Z8"/>
<protein>
    <submittedName>
        <fullName evidence="1">Uncharacterized protein</fullName>
    </submittedName>
</protein>
<dbReference type="InParanoid" id="A0A251V6Z8"/>
<gene>
    <name evidence="1" type="ORF">HannXRQ_Chr03g0072931</name>
</gene>
<dbReference type="Proteomes" id="UP000215914">
    <property type="component" value="Chromosome 3"/>
</dbReference>
<proteinExistence type="predicted"/>